<sequence length="334" mass="37915">MKTKYYITLLALLIAGNAFSQDSSYTPDTMRALNPAVYTQDTGLKSAPVHQIGEPKDSVYAVKDTVGEVKAQETNHTQLLQSKRVVDIFKSVDLITILEALLLIFITFTIFRLLNRSNKSAFARRFPFYSTRFVPTLKAMTVVLVLYILINLIFGISKEILLAFLVIIVVTLAVASVPVIKNLIGGFLLTYNPPFEKGDIIQVGEYTGKVTDINWRHTIIVTDNGSNVSLPNSVFLSNPVENINIGNREQLITLEIELPTSIENDSVMNILREASLSNPYLYTRKKTEVFLKRFDALKNTYTYEVNFYIFDRQFYEETVNHFNQIVANKFKIVN</sequence>
<dbReference type="InterPro" id="IPR045275">
    <property type="entry name" value="MscS_archaea/bacteria_type"/>
</dbReference>
<comment type="subcellular location">
    <subcellularLocation>
        <location evidence="1">Membrane</location>
    </subcellularLocation>
</comment>
<dbReference type="InterPro" id="IPR010920">
    <property type="entry name" value="LSM_dom_sf"/>
</dbReference>
<evidence type="ECO:0000256" key="4">
    <source>
        <dbReference type="ARBA" id="ARBA00023136"/>
    </source>
</evidence>
<dbReference type="Proteomes" id="UP000009011">
    <property type="component" value="Chromosome"/>
</dbReference>
<dbReference type="InterPro" id="IPR023408">
    <property type="entry name" value="MscS_beta-dom_sf"/>
</dbReference>
<reference evidence="8 9" key="1">
    <citation type="journal article" date="2013" name="PLoS ONE">
        <title>Genomic analysis of Melioribacter roseus, facultatively anaerobic organotrophic bacterium representing a novel deep lineage within Bacteriodetes/Chlorobi group.</title>
        <authorList>
            <person name="Kadnikov V.V."/>
            <person name="Mardanov A.V."/>
            <person name="Podosokorskaya O.A."/>
            <person name="Gavrilov S.N."/>
            <person name="Kublanov I.V."/>
            <person name="Beletsky A.V."/>
            <person name="Bonch-Osmolovskaya E.A."/>
            <person name="Ravin N.V."/>
        </authorList>
    </citation>
    <scope>NUCLEOTIDE SEQUENCE [LARGE SCALE GENOMIC DNA]</scope>
    <source>
        <strain evidence="9">JCM 17771 / P3M-2</strain>
    </source>
</reference>
<keyword evidence="9" id="KW-1185">Reference proteome</keyword>
<gene>
    <name evidence="8" type="ordered locus">MROS_1198</name>
</gene>
<keyword evidence="2 5" id="KW-0812">Transmembrane</keyword>
<evidence type="ECO:0000259" key="7">
    <source>
        <dbReference type="Pfam" id="PF00924"/>
    </source>
</evidence>
<dbReference type="HOGENOM" id="CLU_831074_0_0_10"/>
<dbReference type="InterPro" id="IPR006685">
    <property type="entry name" value="MscS_channel_2nd"/>
</dbReference>
<dbReference type="KEGG" id="mro:MROS_1198"/>
<dbReference type="RefSeq" id="WP_014855871.1">
    <property type="nucleotide sequence ID" value="NC_018178.1"/>
</dbReference>
<feature type="chain" id="PRO_5003706898" evidence="6">
    <location>
        <begin position="21"/>
        <end position="334"/>
    </location>
</feature>
<feature type="signal peptide" evidence="6">
    <location>
        <begin position="1"/>
        <end position="20"/>
    </location>
</feature>
<dbReference type="eggNOG" id="COG0668">
    <property type="taxonomic scope" value="Bacteria"/>
</dbReference>
<accession>I6Z5K6</accession>
<dbReference type="PANTHER" id="PTHR30221:SF1">
    <property type="entry name" value="SMALL-CONDUCTANCE MECHANOSENSITIVE CHANNEL"/>
    <property type="match status" value="1"/>
</dbReference>
<evidence type="ECO:0000256" key="1">
    <source>
        <dbReference type="ARBA" id="ARBA00004370"/>
    </source>
</evidence>
<protein>
    <submittedName>
        <fullName evidence="8">MscS Mechanosensitive ion channel</fullName>
    </submittedName>
</protein>
<feature type="transmembrane region" description="Helical" evidence="5">
    <location>
        <begin position="160"/>
        <end position="180"/>
    </location>
</feature>
<dbReference type="OrthoDB" id="1522493at2"/>
<dbReference type="PANTHER" id="PTHR30221">
    <property type="entry name" value="SMALL-CONDUCTANCE MECHANOSENSITIVE CHANNEL"/>
    <property type="match status" value="1"/>
</dbReference>
<dbReference type="AlphaFoldDB" id="I6Z5K6"/>
<evidence type="ECO:0000256" key="6">
    <source>
        <dbReference type="SAM" id="SignalP"/>
    </source>
</evidence>
<dbReference type="Pfam" id="PF00924">
    <property type="entry name" value="MS_channel_2nd"/>
    <property type="match status" value="1"/>
</dbReference>
<dbReference type="SUPFAM" id="SSF50182">
    <property type="entry name" value="Sm-like ribonucleoproteins"/>
    <property type="match status" value="1"/>
</dbReference>
<dbReference type="GO" id="GO:0016020">
    <property type="term" value="C:membrane"/>
    <property type="evidence" value="ECO:0007669"/>
    <property type="project" value="UniProtKB-SubCell"/>
</dbReference>
<dbReference type="STRING" id="1191523.MROS_1198"/>
<feature type="transmembrane region" description="Helical" evidence="5">
    <location>
        <begin position="94"/>
        <end position="114"/>
    </location>
</feature>
<dbReference type="Gene3D" id="2.30.30.60">
    <property type="match status" value="1"/>
</dbReference>
<dbReference type="GO" id="GO:0008381">
    <property type="term" value="F:mechanosensitive monoatomic ion channel activity"/>
    <property type="evidence" value="ECO:0007669"/>
    <property type="project" value="InterPro"/>
</dbReference>
<keyword evidence="4 5" id="KW-0472">Membrane</keyword>
<evidence type="ECO:0000313" key="9">
    <source>
        <dbReference type="Proteomes" id="UP000009011"/>
    </source>
</evidence>
<name>I6Z5K6_MELRP</name>
<evidence type="ECO:0000256" key="3">
    <source>
        <dbReference type="ARBA" id="ARBA00022989"/>
    </source>
</evidence>
<evidence type="ECO:0000256" key="2">
    <source>
        <dbReference type="ARBA" id="ARBA00022692"/>
    </source>
</evidence>
<proteinExistence type="predicted"/>
<evidence type="ECO:0000313" key="8">
    <source>
        <dbReference type="EMBL" id="AFN74435.1"/>
    </source>
</evidence>
<feature type="domain" description="Mechanosensitive ion channel MscS" evidence="7">
    <location>
        <begin position="179"/>
        <end position="244"/>
    </location>
</feature>
<organism evidence="8 9">
    <name type="scientific">Melioribacter roseus (strain DSM 23840 / JCM 17771 / VKM B-2668 / P3M-2)</name>
    <dbReference type="NCBI Taxonomy" id="1191523"/>
    <lineage>
        <taxon>Bacteria</taxon>
        <taxon>Pseudomonadati</taxon>
        <taxon>Ignavibacteriota</taxon>
        <taxon>Ignavibacteria</taxon>
        <taxon>Ignavibacteriales</taxon>
        <taxon>Melioribacteraceae</taxon>
        <taxon>Melioribacter</taxon>
    </lineage>
</organism>
<keyword evidence="3 5" id="KW-1133">Transmembrane helix</keyword>
<keyword evidence="6" id="KW-0732">Signal</keyword>
<dbReference type="EMBL" id="CP003557">
    <property type="protein sequence ID" value="AFN74435.1"/>
    <property type="molecule type" value="Genomic_DNA"/>
</dbReference>
<evidence type="ECO:0000256" key="5">
    <source>
        <dbReference type="SAM" id="Phobius"/>
    </source>
</evidence>
<feature type="transmembrane region" description="Helical" evidence="5">
    <location>
        <begin position="135"/>
        <end position="154"/>
    </location>
</feature>